<dbReference type="InterPro" id="IPR041704">
    <property type="entry name" value="CFLE_GH18"/>
</dbReference>
<organism evidence="5 6">
    <name type="scientific">Anaerobacterium chartisolvens</name>
    <dbReference type="NCBI Taxonomy" id="1297424"/>
    <lineage>
        <taxon>Bacteria</taxon>
        <taxon>Bacillati</taxon>
        <taxon>Bacillota</taxon>
        <taxon>Clostridia</taxon>
        <taxon>Eubacteriales</taxon>
        <taxon>Oscillospiraceae</taxon>
        <taxon>Anaerobacterium</taxon>
    </lineage>
</organism>
<reference evidence="5 6" key="1">
    <citation type="submission" date="2018-07" db="EMBL/GenBank/DDBJ databases">
        <title>Genomic Encyclopedia of Type Strains, Phase IV (KMG-IV): sequencing the most valuable type-strain genomes for metagenomic binning, comparative biology and taxonomic classification.</title>
        <authorList>
            <person name="Goeker M."/>
        </authorList>
    </citation>
    <scope>NUCLEOTIDE SEQUENCE [LARGE SCALE GENOMIC DNA]</scope>
    <source>
        <strain evidence="5 6">DSM 27016</strain>
    </source>
</reference>
<evidence type="ECO:0000313" key="5">
    <source>
        <dbReference type="EMBL" id="RCX16579.1"/>
    </source>
</evidence>
<evidence type="ECO:0000256" key="1">
    <source>
        <dbReference type="ARBA" id="ARBA00022801"/>
    </source>
</evidence>
<gene>
    <name evidence="5" type="ORF">DFR58_11075</name>
</gene>
<dbReference type="GO" id="GO:0005975">
    <property type="term" value="P:carbohydrate metabolic process"/>
    <property type="evidence" value="ECO:0007669"/>
    <property type="project" value="InterPro"/>
</dbReference>
<dbReference type="AlphaFoldDB" id="A0A369B4X2"/>
<dbReference type="SUPFAM" id="SSF54106">
    <property type="entry name" value="LysM domain"/>
    <property type="match status" value="2"/>
</dbReference>
<dbReference type="SUPFAM" id="SSF51445">
    <property type="entry name" value="(Trans)glycosidases"/>
    <property type="match status" value="1"/>
</dbReference>
<dbReference type="PANTHER" id="PTHR46066">
    <property type="entry name" value="CHITINASE DOMAIN-CONTAINING PROTEIN 1 FAMILY MEMBER"/>
    <property type="match status" value="1"/>
</dbReference>
<evidence type="ECO:0000259" key="3">
    <source>
        <dbReference type="PROSITE" id="PS51782"/>
    </source>
</evidence>
<dbReference type="PROSITE" id="PS51782">
    <property type="entry name" value="LYSM"/>
    <property type="match status" value="2"/>
</dbReference>
<dbReference type="GO" id="GO:0070492">
    <property type="term" value="F:oligosaccharide binding"/>
    <property type="evidence" value="ECO:0007669"/>
    <property type="project" value="TreeGrafter"/>
</dbReference>
<dbReference type="RefSeq" id="WP_114297740.1">
    <property type="nucleotide sequence ID" value="NZ_QPJT01000010.1"/>
</dbReference>
<dbReference type="Gene3D" id="3.20.20.80">
    <property type="entry name" value="Glycosidases"/>
    <property type="match status" value="1"/>
</dbReference>
<accession>A0A369B4X2</accession>
<dbReference type="InterPro" id="IPR011583">
    <property type="entry name" value="Chitinase_II/V-like_cat"/>
</dbReference>
<dbReference type="SMART" id="SM00257">
    <property type="entry name" value="LysM"/>
    <property type="match status" value="2"/>
</dbReference>
<dbReference type="InterPro" id="IPR017853">
    <property type="entry name" value="GH"/>
</dbReference>
<protein>
    <submittedName>
        <fullName evidence="5">Spore germination protein</fullName>
    </submittedName>
</protein>
<dbReference type="Gene3D" id="3.10.350.10">
    <property type="entry name" value="LysM domain"/>
    <property type="match status" value="2"/>
</dbReference>
<evidence type="ECO:0000313" key="6">
    <source>
        <dbReference type="Proteomes" id="UP000253034"/>
    </source>
</evidence>
<keyword evidence="1" id="KW-0378">Hydrolase</keyword>
<dbReference type="CDD" id="cd02874">
    <property type="entry name" value="GH18_CFLE_spore_hydrolase"/>
    <property type="match status" value="1"/>
</dbReference>
<dbReference type="InterPro" id="IPR001223">
    <property type="entry name" value="Glyco_hydro18_cat"/>
</dbReference>
<feature type="domain" description="LysM" evidence="3">
    <location>
        <begin position="51"/>
        <end position="95"/>
    </location>
</feature>
<dbReference type="PANTHER" id="PTHR46066:SF2">
    <property type="entry name" value="CHITINASE DOMAIN-CONTAINING PROTEIN 1"/>
    <property type="match status" value="1"/>
</dbReference>
<dbReference type="GO" id="GO:0016798">
    <property type="term" value="F:hydrolase activity, acting on glycosyl bonds"/>
    <property type="evidence" value="ECO:0007669"/>
    <property type="project" value="UniProtKB-KW"/>
</dbReference>
<dbReference type="Pfam" id="PF01476">
    <property type="entry name" value="LysM"/>
    <property type="match status" value="2"/>
</dbReference>
<proteinExistence type="predicted"/>
<sequence length="429" mass="48978">MIIHIVQSGDTVWLLSRKYGVSAERITAINGLQQLPNLVVGQALVMPTTERPYTVAVGDSLWSIGRRFNIPYGSIIELNRLVYPYVIYPGMVLRIPQPYKNYGYIEVNAYIEPTTDEAGARRVNEVGRHLTYLSPFSYQVSMDGTLNSINDNAAIQAARQYRVAPLMVITNFRDGNFDSDIARAILRSESIQDSLIRNVTEVMRNKGYYGINIDFERIPPEDRELYNSFLRRVTNALHAQNFYVSTALAPKTSDYQTGVWHGAHDYKAHGEIVDFVIIMTYEWGWSGGPPYAVAPIDKVREVLEYAVSVMPSNKIMMGIPLYGYDWKLPYVEGGPWARSISPVYAVELAARYNQSILYDVKTQAPHFNYTDNDGTRHEVWFEDARSIEAKFRLASELGLRGVSYWVLGMDFPQNWYVLDNMFNIVKLIR</sequence>
<feature type="domain" description="LysM" evidence="3">
    <location>
        <begin position="2"/>
        <end position="46"/>
    </location>
</feature>
<dbReference type="InterPro" id="IPR029070">
    <property type="entry name" value="Chitinase_insertion_sf"/>
</dbReference>
<dbReference type="Proteomes" id="UP000253034">
    <property type="component" value="Unassembled WGS sequence"/>
</dbReference>
<dbReference type="Gene3D" id="3.10.50.10">
    <property type="match status" value="1"/>
</dbReference>
<feature type="domain" description="GH18" evidence="4">
    <location>
        <begin position="99"/>
        <end position="429"/>
    </location>
</feature>
<dbReference type="GO" id="GO:0012505">
    <property type="term" value="C:endomembrane system"/>
    <property type="evidence" value="ECO:0007669"/>
    <property type="project" value="TreeGrafter"/>
</dbReference>
<dbReference type="OrthoDB" id="9769314at2"/>
<keyword evidence="6" id="KW-1185">Reference proteome</keyword>
<name>A0A369B4X2_9FIRM</name>
<dbReference type="SMART" id="SM00636">
    <property type="entry name" value="Glyco_18"/>
    <property type="match status" value="1"/>
</dbReference>
<evidence type="ECO:0000259" key="4">
    <source>
        <dbReference type="PROSITE" id="PS51910"/>
    </source>
</evidence>
<keyword evidence="2" id="KW-0326">Glycosidase</keyword>
<comment type="caution">
    <text evidence="5">The sequence shown here is derived from an EMBL/GenBank/DDBJ whole genome shotgun (WGS) entry which is preliminary data.</text>
</comment>
<dbReference type="CDD" id="cd00118">
    <property type="entry name" value="LysM"/>
    <property type="match status" value="2"/>
</dbReference>
<dbReference type="InterPro" id="IPR036779">
    <property type="entry name" value="LysM_dom_sf"/>
</dbReference>
<dbReference type="InterPro" id="IPR018392">
    <property type="entry name" value="LysM"/>
</dbReference>
<dbReference type="EMBL" id="QPJT01000010">
    <property type="protein sequence ID" value="RCX16579.1"/>
    <property type="molecule type" value="Genomic_DNA"/>
</dbReference>
<dbReference type="PROSITE" id="PS51910">
    <property type="entry name" value="GH18_2"/>
    <property type="match status" value="1"/>
</dbReference>
<evidence type="ECO:0000256" key="2">
    <source>
        <dbReference type="ARBA" id="ARBA00023295"/>
    </source>
</evidence>
<dbReference type="GO" id="GO:0008061">
    <property type="term" value="F:chitin binding"/>
    <property type="evidence" value="ECO:0007669"/>
    <property type="project" value="InterPro"/>
</dbReference>
<dbReference type="Pfam" id="PF00704">
    <property type="entry name" value="Glyco_hydro_18"/>
    <property type="match status" value="1"/>
</dbReference>